<reference evidence="1" key="1">
    <citation type="submission" date="2019-09" db="EMBL/GenBank/DDBJ databases">
        <title>Characterisation of the sponge microbiome using genome-centric metagenomics.</title>
        <authorList>
            <person name="Engelberts J.P."/>
            <person name="Robbins S.J."/>
            <person name="De Goeij J.M."/>
            <person name="Aranda M."/>
            <person name="Bell S.C."/>
            <person name="Webster N.S."/>
        </authorList>
    </citation>
    <scope>NUCLEOTIDE SEQUENCE</scope>
    <source>
        <strain evidence="1">SB0664_bin_27</strain>
    </source>
</reference>
<accession>A0A6B0Z0Z3</accession>
<comment type="caution">
    <text evidence="1">The sequence shown here is derived from an EMBL/GenBank/DDBJ whole genome shotgun (WGS) entry which is preliminary data.</text>
</comment>
<evidence type="ECO:0008006" key="2">
    <source>
        <dbReference type="Google" id="ProtNLM"/>
    </source>
</evidence>
<gene>
    <name evidence="1" type="ORF">F4Y42_21020</name>
</gene>
<organism evidence="1">
    <name type="scientific">Caldilineaceae bacterium SB0664_bin_27</name>
    <dbReference type="NCBI Taxonomy" id="2605260"/>
    <lineage>
        <taxon>Bacteria</taxon>
        <taxon>Bacillati</taxon>
        <taxon>Chloroflexota</taxon>
        <taxon>Caldilineae</taxon>
        <taxon>Caldilineales</taxon>
        <taxon>Caldilineaceae</taxon>
    </lineage>
</organism>
<dbReference type="AlphaFoldDB" id="A0A6B0Z0Z3"/>
<name>A0A6B0Z0Z3_9CHLR</name>
<proteinExistence type="predicted"/>
<evidence type="ECO:0000313" key="1">
    <source>
        <dbReference type="EMBL" id="MXY95929.1"/>
    </source>
</evidence>
<dbReference type="EMBL" id="VXRG01000182">
    <property type="protein sequence ID" value="MXY95929.1"/>
    <property type="molecule type" value="Genomic_DNA"/>
</dbReference>
<sequence length="214" mass="24546">MDGFRYTLVTDGSSDRALIPILNWLLIENGVGRPIQPAWADFSVLSLPDRTRLVDRIRLGLVYYPCDLLFVHRDAERESRESRVQEIDEAVACLPEELSPKYVCVIPIRMQEAWLLVDEAAIKAAAGNKGYAGRLEMPVVSRLERLADPKSVLNDLLRQACDLNRRRQRSFRVAKHARLVTEFIDDFSPLRQLSAFAALEEEISNAIKEYKWYL</sequence>
<protein>
    <recommendedName>
        <fullName evidence="2">DUF4276 family protein</fullName>
    </recommendedName>
</protein>